<evidence type="ECO:0000256" key="2">
    <source>
        <dbReference type="SAM" id="SignalP"/>
    </source>
</evidence>
<dbReference type="InParanoid" id="A0A132BD48"/>
<dbReference type="AlphaFoldDB" id="A0A132BD48"/>
<dbReference type="Proteomes" id="UP000070700">
    <property type="component" value="Unassembled WGS sequence"/>
</dbReference>
<feature type="signal peptide" evidence="2">
    <location>
        <begin position="1"/>
        <end position="28"/>
    </location>
</feature>
<feature type="compositionally biased region" description="Low complexity" evidence="1">
    <location>
        <begin position="132"/>
        <end position="143"/>
    </location>
</feature>
<sequence>MKLLNLFLLVPAATVAAISSSWIAPANASIAYETITTTAFTTYCPEATVFAHGNVVYTVTEATTLVITDCPCTITRPIQTLTPTTLLYTSCPPSPTAAPPNTWFPWQQGPNSAATTAGVVYTQTVTNANGGQVTVTQTGTPTPRVNGGAAAGTGSGVGSATGAQFTGAAAGRKGAEVWLGGLAVLGALAL</sequence>
<protein>
    <recommendedName>
        <fullName evidence="5">Clock-controlled protein 6</fullName>
    </recommendedName>
</protein>
<feature type="chain" id="PRO_5007288137" description="Clock-controlled protein 6" evidence="2">
    <location>
        <begin position="29"/>
        <end position="190"/>
    </location>
</feature>
<evidence type="ECO:0000256" key="1">
    <source>
        <dbReference type="SAM" id="MobiDB-lite"/>
    </source>
</evidence>
<organism evidence="3 4">
    <name type="scientific">Mollisia scopiformis</name>
    <name type="common">Conifer needle endophyte fungus</name>
    <name type="synonym">Phialocephala scopiformis</name>
    <dbReference type="NCBI Taxonomy" id="149040"/>
    <lineage>
        <taxon>Eukaryota</taxon>
        <taxon>Fungi</taxon>
        <taxon>Dikarya</taxon>
        <taxon>Ascomycota</taxon>
        <taxon>Pezizomycotina</taxon>
        <taxon>Leotiomycetes</taxon>
        <taxon>Helotiales</taxon>
        <taxon>Mollisiaceae</taxon>
        <taxon>Mollisia</taxon>
    </lineage>
</organism>
<evidence type="ECO:0000313" key="3">
    <source>
        <dbReference type="EMBL" id="KUJ10308.1"/>
    </source>
</evidence>
<dbReference type="PANTHER" id="PTHR35523:SF1">
    <property type="entry name" value="CELL WALL PROTEIN SED1"/>
    <property type="match status" value="1"/>
</dbReference>
<dbReference type="GO" id="GO:0005199">
    <property type="term" value="F:structural constituent of cell wall"/>
    <property type="evidence" value="ECO:0007669"/>
    <property type="project" value="InterPro"/>
</dbReference>
<dbReference type="EMBL" id="KQ947429">
    <property type="protein sequence ID" value="KUJ10308.1"/>
    <property type="molecule type" value="Genomic_DNA"/>
</dbReference>
<feature type="region of interest" description="Disordered" evidence="1">
    <location>
        <begin position="132"/>
        <end position="157"/>
    </location>
</feature>
<dbReference type="RefSeq" id="XP_018064663.1">
    <property type="nucleotide sequence ID" value="XM_018206245.1"/>
</dbReference>
<dbReference type="InterPro" id="IPR038843">
    <property type="entry name" value="Sed1/Spi1"/>
</dbReference>
<evidence type="ECO:0008006" key="5">
    <source>
        <dbReference type="Google" id="ProtNLM"/>
    </source>
</evidence>
<dbReference type="OrthoDB" id="4094614at2759"/>
<gene>
    <name evidence="3" type="ORF">LY89DRAFT_257229</name>
</gene>
<reference evidence="3 4" key="1">
    <citation type="submission" date="2015-10" db="EMBL/GenBank/DDBJ databases">
        <title>Full genome of DAOMC 229536 Phialocephala scopiformis, a fungal endophyte of spruce producing the potent anti-insectan compound rugulosin.</title>
        <authorList>
            <consortium name="DOE Joint Genome Institute"/>
            <person name="Walker A.K."/>
            <person name="Frasz S.L."/>
            <person name="Seifert K.A."/>
            <person name="Miller J.D."/>
            <person name="Mondo S.J."/>
            <person name="Labutti K."/>
            <person name="Lipzen A."/>
            <person name="Dockter R."/>
            <person name="Kennedy M."/>
            <person name="Grigoriev I.V."/>
            <person name="Spatafora J.W."/>
        </authorList>
    </citation>
    <scope>NUCLEOTIDE SEQUENCE [LARGE SCALE GENOMIC DNA]</scope>
    <source>
        <strain evidence="3 4">CBS 120377</strain>
    </source>
</reference>
<keyword evidence="2" id="KW-0732">Signal</keyword>
<evidence type="ECO:0000313" key="4">
    <source>
        <dbReference type="Proteomes" id="UP000070700"/>
    </source>
</evidence>
<dbReference type="GO" id="GO:0009277">
    <property type="term" value="C:fungal-type cell wall"/>
    <property type="evidence" value="ECO:0007669"/>
    <property type="project" value="TreeGrafter"/>
</dbReference>
<dbReference type="KEGG" id="psco:LY89DRAFT_257229"/>
<keyword evidence="4" id="KW-1185">Reference proteome</keyword>
<proteinExistence type="predicted"/>
<name>A0A132BD48_MOLSC</name>
<dbReference type="PANTHER" id="PTHR35523">
    <property type="entry name" value="CELL WALL PROTEIN SED1"/>
    <property type="match status" value="1"/>
</dbReference>
<dbReference type="GO" id="GO:0031505">
    <property type="term" value="P:fungal-type cell wall organization"/>
    <property type="evidence" value="ECO:0007669"/>
    <property type="project" value="InterPro"/>
</dbReference>
<dbReference type="GeneID" id="28815971"/>
<accession>A0A132BD48</accession>